<evidence type="ECO:0000313" key="16">
    <source>
        <dbReference type="EMBL" id="GAB56703.1"/>
    </source>
</evidence>
<dbReference type="PANTHER" id="PTHR11839">
    <property type="entry name" value="UDP/ADP-SUGAR PYROPHOSPHATASE"/>
    <property type="match status" value="1"/>
</dbReference>
<evidence type="ECO:0000256" key="14">
    <source>
        <dbReference type="PIRSR" id="PIRSR604385-3"/>
    </source>
</evidence>
<evidence type="ECO:0000256" key="1">
    <source>
        <dbReference type="ARBA" id="ARBA00001946"/>
    </source>
</evidence>
<comment type="cofactor">
    <cofactor evidence="1 13">
        <name>Mg(2+)</name>
        <dbReference type="ChEBI" id="CHEBI:18420"/>
    </cofactor>
</comment>
<dbReference type="InterPro" id="IPR020084">
    <property type="entry name" value="NUDIX_hydrolase_CS"/>
</dbReference>
<feature type="binding site" evidence="13">
    <location>
        <position position="93"/>
    </location>
    <ligand>
        <name>Mg(2+)</name>
        <dbReference type="ChEBI" id="CHEBI:18420"/>
        <label>1</label>
    </ligand>
</feature>
<dbReference type="AlphaFoldDB" id="H5TEH6"/>
<protein>
    <recommendedName>
        <fullName evidence="4">ADP-ribose pyrophosphatase</fullName>
        <ecNumber evidence="3">3.6.1.13</ecNumber>
    </recommendedName>
    <alternativeName>
        <fullName evidence="9">ADP-ribose diphosphatase</fullName>
    </alternativeName>
    <alternativeName>
        <fullName evidence="11">ADP-ribose phosphohydrolase</fullName>
    </alternativeName>
    <alternativeName>
        <fullName evidence="10">Adenosine diphosphoribose pyrophosphatase</fullName>
    </alternativeName>
</protein>
<dbReference type="PROSITE" id="PS51462">
    <property type="entry name" value="NUDIX"/>
    <property type="match status" value="1"/>
</dbReference>
<evidence type="ECO:0000256" key="8">
    <source>
        <dbReference type="ARBA" id="ARBA00025164"/>
    </source>
</evidence>
<comment type="function">
    <text evidence="8">Acts on ADP-mannose and ADP-glucose as well as ADP-ribose. Prevents glycogen biosynthesis. The reaction catalyzed by this enzyme is a limiting step of the gluconeogenic process.</text>
</comment>
<dbReference type="SUPFAM" id="SSF55811">
    <property type="entry name" value="Nudix"/>
    <property type="match status" value="1"/>
</dbReference>
<feature type="binding site" evidence="13">
    <location>
        <position position="113"/>
    </location>
    <ligand>
        <name>Mg(2+)</name>
        <dbReference type="ChEBI" id="CHEBI:18420"/>
        <label>1</label>
    </ligand>
</feature>
<dbReference type="Pfam" id="PF00293">
    <property type="entry name" value="NUDIX"/>
    <property type="match status" value="1"/>
</dbReference>
<dbReference type="Proteomes" id="UP000053586">
    <property type="component" value="Unassembled WGS sequence"/>
</dbReference>
<evidence type="ECO:0000256" key="5">
    <source>
        <dbReference type="ARBA" id="ARBA00022723"/>
    </source>
</evidence>
<evidence type="ECO:0000256" key="13">
    <source>
        <dbReference type="PIRSR" id="PIRSR604385-2"/>
    </source>
</evidence>
<keyword evidence="17" id="KW-1185">Reference proteome</keyword>
<dbReference type="GO" id="GO:0005829">
    <property type="term" value="C:cytosol"/>
    <property type="evidence" value="ECO:0007669"/>
    <property type="project" value="TreeGrafter"/>
</dbReference>
<dbReference type="NCBIfam" id="NF008003">
    <property type="entry name" value="PRK10729.1"/>
    <property type="match status" value="1"/>
</dbReference>
<reference evidence="16 17" key="2">
    <citation type="journal article" date="2017" name="Antonie Van Leeuwenhoek">
        <title>Rhizobium rhizosphaerae sp. nov., a novel species isolated from rice rhizosphere.</title>
        <authorList>
            <person name="Zhao J.J."/>
            <person name="Zhang J."/>
            <person name="Zhang R.J."/>
            <person name="Zhang C.W."/>
            <person name="Yin H.Q."/>
            <person name="Zhang X.X."/>
        </authorList>
    </citation>
    <scope>NUCLEOTIDE SEQUENCE [LARGE SCALE GENOMIC DNA]</scope>
    <source>
        <strain evidence="16 17">ACAM 611</strain>
    </source>
</reference>
<comment type="similarity">
    <text evidence="2">Belongs to the Nudix hydrolase family. NudF subfamily.</text>
</comment>
<evidence type="ECO:0000256" key="7">
    <source>
        <dbReference type="ARBA" id="ARBA00022842"/>
    </source>
</evidence>
<keyword evidence="6 16" id="KW-0378">Hydrolase</keyword>
<dbReference type="PANTHER" id="PTHR11839:SF5">
    <property type="entry name" value="ADP-RIBOSE PYROPHOSPHATASE"/>
    <property type="match status" value="1"/>
</dbReference>
<accession>H5TEH6</accession>
<comment type="caution">
    <text evidence="16">The sequence shown here is derived from an EMBL/GenBank/DDBJ whole genome shotgun (WGS) entry which is preliminary data.</text>
</comment>
<feature type="short sequence motif" description="Nudix box" evidence="14">
    <location>
        <begin position="94"/>
        <end position="116"/>
    </location>
</feature>
<feature type="binding site" evidence="13">
    <location>
        <position position="109"/>
    </location>
    <ligand>
        <name>Mg(2+)</name>
        <dbReference type="ChEBI" id="CHEBI:18420"/>
        <label>1</label>
    </ligand>
</feature>
<dbReference type="RefSeq" id="WP_006007139.1">
    <property type="nucleotide sequence ID" value="NZ_BAET01000031.1"/>
</dbReference>
<dbReference type="eggNOG" id="COG0494">
    <property type="taxonomic scope" value="Bacteria"/>
</dbReference>
<dbReference type="Gene3D" id="3.90.79.10">
    <property type="entry name" value="Nucleoside Triphosphate Pyrophosphohydrolase"/>
    <property type="match status" value="1"/>
</dbReference>
<feature type="binding site" evidence="13">
    <location>
        <position position="161"/>
    </location>
    <ligand>
        <name>Mg(2+)</name>
        <dbReference type="ChEBI" id="CHEBI:18420"/>
        <label>1</label>
    </ligand>
</feature>
<dbReference type="GO" id="GO:0019693">
    <property type="term" value="P:ribose phosphate metabolic process"/>
    <property type="evidence" value="ECO:0007669"/>
    <property type="project" value="TreeGrafter"/>
</dbReference>
<keyword evidence="5 13" id="KW-0479">Metal-binding</keyword>
<evidence type="ECO:0000256" key="10">
    <source>
        <dbReference type="ARBA" id="ARBA00030308"/>
    </source>
</evidence>
<evidence type="ECO:0000256" key="12">
    <source>
        <dbReference type="ARBA" id="ARBA00049546"/>
    </source>
</evidence>
<dbReference type="OrthoDB" id="5292471at2"/>
<dbReference type="PROSITE" id="PS00893">
    <property type="entry name" value="NUDIX_BOX"/>
    <property type="match status" value="1"/>
</dbReference>
<dbReference type="InterPro" id="IPR015797">
    <property type="entry name" value="NUDIX_hydrolase-like_dom_sf"/>
</dbReference>
<feature type="domain" description="Nudix hydrolase" evidence="15">
    <location>
        <begin position="52"/>
        <end position="190"/>
    </location>
</feature>
<dbReference type="CDD" id="cd24155">
    <property type="entry name" value="NUDIX_ADPRase"/>
    <property type="match status" value="1"/>
</dbReference>
<comment type="catalytic activity">
    <reaction evidence="12">
        <text>ADP-D-ribose + H2O = D-ribose 5-phosphate + AMP + 2 H(+)</text>
        <dbReference type="Rhea" id="RHEA:10412"/>
        <dbReference type="ChEBI" id="CHEBI:15377"/>
        <dbReference type="ChEBI" id="CHEBI:15378"/>
        <dbReference type="ChEBI" id="CHEBI:57967"/>
        <dbReference type="ChEBI" id="CHEBI:78346"/>
        <dbReference type="ChEBI" id="CHEBI:456215"/>
        <dbReference type="EC" id="3.6.1.13"/>
    </reaction>
</comment>
<dbReference type="GO" id="GO:0006753">
    <property type="term" value="P:nucleoside phosphate metabolic process"/>
    <property type="evidence" value="ECO:0007669"/>
    <property type="project" value="TreeGrafter"/>
</dbReference>
<evidence type="ECO:0000259" key="15">
    <source>
        <dbReference type="PROSITE" id="PS51462"/>
    </source>
</evidence>
<evidence type="ECO:0000256" key="9">
    <source>
        <dbReference type="ARBA" id="ARBA00030162"/>
    </source>
</evidence>
<evidence type="ECO:0000256" key="4">
    <source>
        <dbReference type="ARBA" id="ARBA00013297"/>
    </source>
</evidence>
<dbReference type="InterPro" id="IPR000086">
    <property type="entry name" value="NUDIX_hydrolase_dom"/>
</dbReference>
<reference evidence="16 17" key="1">
    <citation type="journal article" date="2012" name="J. Bacteriol.">
        <title>Genome sequence of proteorhodopsin-containing sea ice bacterium Glaciecola punicea ACAM 611T.</title>
        <authorList>
            <person name="Qin Q.-L."/>
            <person name="Xie B.-B."/>
            <person name="Shu Y.-L."/>
            <person name="Rong J.-C."/>
            <person name="Zhao D.-L."/>
            <person name="Zhang X.-Y."/>
            <person name="Chen X.-L."/>
            <person name="Zhou B.-C."/>
            <person name="Zhanga Y.-Z."/>
        </authorList>
    </citation>
    <scope>NUCLEOTIDE SEQUENCE [LARGE SCALE GENOMIC DNA]</scope>
    <source>
        <strain evidence="16 17">ACAM 611</strain>
    </source>
</reference>
<dbReference type="InterPro" id="IPR004385">
    <property type="entry name" value="NDP_pyrophosphatase"/>
</dbReference>
<dbReference type="NCBIfam" id="TIGR00052">
    <property type="entry name" value="nudix-type nucleoside diphosphatase, YffH/AdpP family"/>
    <property type="match status" value="1"/>
</dbReference>
<dbReference type="EMBL" id="BAET01000031">
    <property type="protein sequence ID" value="GAB56703.1"/>
    <property type="molecule type" value="Genomic_DNA"/>
</dbReference>
<evidence type="ECO:0000256" key="2">
    <source>
        <dbReference type="ARBA" id="ARBA00007482"/>
    </source>
</evidence>
<proteinExistence type="inferred from homology"/>
<dbReference type="GO" id="GO:0019144">
    <property type="term" value="F:ADP-sugar diphosphatase activity"/>
    <property type="evidence" value="ECO:0007669"/>
    <property type="project" value="TreeGrafter"/>
</dbReference>
<sequence>MTTAYPKFTKADVTLIKKESLYKGFFELNRYHLKHKLFDGSQSKIVVREVFERRHAAAVLPYDPIRDELVLLEQFRFPAMETSDQPWLIEVVAGIIEHGEQPQEVCIREAQEEAGILVSQLIKVSSYLASPGACTERIHVYLGYVDASTAKGIHGLDSESEDIKVLTVPFEQAVAWLQEGKIDNSTAIIAIQWLMLNKQKVRQQWLATE</sequence>
<dbReference type="EC" id="3.6.1.13" evidence="3"/>
<dbReference type="GO" id="GO:0046872">
    <property type="term" value="F:metal ion binding"/>
    <property type="evidence" value="ECO:0007669"/>
    <property type="project" value="UniProtKB-KW"/>
</dbReference>
<evidence type="ECO:0000256" key="3">
    <source>
        <dbReference type="ARBA" id="ARBA00012453"/>
    </source>
</evidence>
<evidence type="ECO:0000256" key="6">
    <source>
        <dbReference type="ARBA" id="ARBA00022801"/>
    </source>
</evidence>
<dbReference type="STRING" id="56804.BAE46_04625"/>
<gene>
    <name evidence="16" type="primary">nudF</name>
    <name evidence="16" type="ORF">GPUN_2588</name>
</gene>
<evidence type="ECO:0000256" key="11">
    <source>
        <dbReference type="ARBA" id="ARBA00033056"/>
    </source>
</evidence>
<organism evidence="16 17">
    <name type="scientific">Glaciecola punicea ACAM 611</name>
    <dbReference type="NCBI Taxonomy" id="1121923"/>
    <lineage>
        <taxon>Bacteria</taxon>
        <taxon>Pseudomonadati</taxon>
        <taxon>Pseudomonadota</taxon>
        <taxon>Gammaproteobacteria</taxon>
        <taxon>Alteromonadales</taxon>
        <taxon>Alteromonadaceae</taxon>
        <taxon>Glaciecola</taxon>
    </lineage>
</organism>
<dbReference type="GO" id="GO:0047631">
    <property type="term" value="F:ADP-ribose diphosphatase activity"/>
    <property type="evidence" value="ECO:0007669"/>
    <property type="project" value="UniProtKB-EC"/>
</dbReference>
<name>H5TEH6_9ALTE</name>
<keyword evidence="7 13" id="KW-0460">Magnesium</keyword>
<evidence type="ECO:0000313" key="17">
    <source>
        <dbReference type="Proteomes" id="UP000053586"/>
    </source>
</evidence>